<dbReference type="GO" id="GO:0005829">
    <property type="term" value="C:cytosol"/>
    <property type="evidence" value="ECO:0007669"/>
    <property type="project" value="UniProtKB-SubCell"/>
</dbReference>
<keyword evidence="6" id="KW-0963">Cytoplasm</keyword>
<dbReference type="GO" id="GO:0005634">
    <property type="term" value="C:nucleus"/>
    <property type="evidence" value="ECO:0007669"/>
    <property type="project" value="UniProtKB-SubCell"/>
</dbReference>
<accession>A0A482VHB1</accession>
<dbReference type="FunFam" id="3.10.129.10:FF:000021">
    <property type="entry name" value="Acyl-coenzyme A thioesterase 13"/>
    <property type="match status" value="1"/>
</dbReference>
<dbReference type="EMBL" id="QDEB01098354">
    <property type="protein sequence ID" value="RZC32281.1"/>
    <property type="molecule type" value="Genomic_DNA"/>
</dbReference>
<reference evidence="25 26" key="1">
    <citation type="submission" date="2017-03" db="EMBL/GenBank/DDBJ databases">
        <title>Genome of the blue death feigning beetle - Asbolus verrucosus.</title>
        <authorList>
            <person name="Rider S.D."/>
        </authorList>
    </citation>
    <scope>NUCLEOTIDE SEQUENCE [LARGE SCALE GENOMIC DNA]</scope>
    <source>
        <strain evidence="25">Butters</strain>
        <tissue evidence="25">Head and leg muscle</tissue>
    </source>
</reference>
<evidence type="ECO:0000256" key="22">
    <source>
        <dbReference type="ARBA" id="ARBA00081533"/>
    </source>
</evidence>
<dbReference type="PANTHER" id="PTHR21660">
    <property type="entry name" value="THIOESTERASE SUPERFAMILY MEMBER-RELATED"/>
    <property type="match status" value="1"/>
</dbReference>
<comment type="caution">
    <text evidence="25">The sequence shown here is derived from an EMBL/GenBank/DDBJ whole genome shotgun (WGS) entry which is preliminary data.</text>
</comment>
<evidence type="ECO:0000259" key="24">
    <source>
        <dbReference type="Pfam" id="PF03061"/>
    </source>
</evidence>
<evidence type="ECO:0000256" key="16">
    <source>
        <dbReference type="ARBA" id="ARBA00050199"/>
    </source>
</evidence>
<dbReference type="GO" id="GO:0047617">
    <property type="term" value="F:fatty acyl-CoA hydrolase activity"/>
    <property type="evidence" value="ECO:0007669"/>
    <property type="project" value="InterPro"/>
</dbReference>
<evidence type="ECO:0000256" key="18">
    <source>
        <dbReference type="ARBA" id="ARBA00058205"/>
    </source>
</evidence>
<keyword evidence="26" id="KW-1185">Reference proteome</keyword>
<keyword evidence="12" id="KW-0539">Nucleus</keyword>
<dbReference type="InterPro" id="IPR029069">
    <property type="entry name" value="HotDog_dom_sf"/>
</dbReference>
<evidence type="ECO:0000313" key="25">
    <source>
        <dbReference type="EMBL" id="RZC32281.1"/>
    </source>
</evidence>
<name>A0A482VHB1_ASBVE</name>
<comment type="catalytic activity">
    <reaction evidence="14">
        <text>decanoyl-CoA + H2O = decanoate + CoA + H(+)</text>
        <dbReference type="Rhea" id="RHEA:40059"/>
        <dbReference type="ChEBI" id="CHEBI:15377"/>
        <dbReference type="ChEBI" id="CHEBI:15378"/>
        <dbReference type="ChEBI" id="CHEBI:27689"/>
        <dbReference type="ChEBI" id="CHEBI:57287"/>
        <dbReference type="ChEBI" id="CHEBI:61430"/>
    </reaction>
    <physiologicalReaction direction="left-to-right" evidence="14">
        <dbReference type="Rhea" id="RHEA:40060"/>
    </physiologicalReaction>
</comment>
<dbReference type="PANTHER" id="PTHR21660:SF1">
    <property type="entry name" value="ACYL-COENZYME A THIOESTERASE 13"/>
    <property type="match status" value="1"/>
</dbReference>
<evidence type="ECO:0000256" key="21">
    <source>
        <dbReference type="ARBA" id="ARBA00075657"/>
    </source>
</evidence>
<evidence type="ECO:0000256" key="10">
    <source>
        <dbReference type="ARBA" id="ARBA00023128"/>
    </source>
</evidence>
<comment type="subcellular location">
    <subcellularLocation>
        <location evidence="3">Cytoplasm</location>
        <location evidence="3">Cytoskeleton</location>
        <location evidence="3">Spindle</location>
    </subcellularLocation>
    <subcellularLocation>
        <location evidence="4">Cytoplasm</location>
        <location evidence="4">Cytosol</location>
    </subcellularLocation>
    <subcellularLocation>
        <location evidence="2">Mitochondrion</location>
    </subcellularLocation>
    <subcellularLocation>
        <location evidence="1">Nucleus</location>
    </subcellularLocation>
</comment>
<keyword evidence="9" id="KW-0443">Lipid metabolism</keyword>
<evidence type="ECO:0000256" key="12">
    <source>
        <dbReference type="ARBA" id="ARBA00023242"/>
    </source>
</evidence>
<dbReference type="AlphaFoldDB" id="A0A482VHB1"/>
<dbReference type="CDD" id="cd03443">
    <property type="entry name" value="PaaI_thioesterase"/>
    <property type="match status" value="1"/>
</dbReference>
<keyword evidence="7" id="KW-0378">Hydrolase</keyword>
<evidence type="ECO:0000313" key="26">
    <source>
        <dbReference type="Proteomes" id="UP000292052"/>
    </source>
</evidence>
<evidence type="ECO:0000256" key="15">
    <source>
        <dbReference type="ARBA" id="ARBA00048074"/>
    </source>
</evidence>
<evidence type="ECO:0000256" key="5">
    <source>
        <dbReference type="ARBA" id="ARBA00008324"/>
    </source>
</evidence>
<evidence type="ECO:0000256" key="14">
    <source>
        <dbReference type="ARBA" id="ARBA00047969"/>
    </source>
</evidence>
<dbReference type="Gene3D" id="3.10.129.10">
    <property type="entry name" value="Hotdog Thioesterase"/>
    <property type="match status" value="1"/>
</dbReference>
<evidence type="ECO:0000256" key="1">
    <source>
        <dbReference type="ARBA" id="ARBA00004123"/>
    </source>
</evidence>
<comment type="catalytic activity">
    <reaction evidence="16">
        <text>hexanoyl-CoA + H2O = hexanoate + CoA + H(+)</text>
        <dbReference type="Rhea" id="RHEA:40115"/>
        <dbReference type="ChEBI" id="CHEBI:15377"/>
        <dbReference type="ChEBI" id="CHEBI:15378"/>
        <dbReference type="ChEBI" id="CHEBI:17120"/>
        <dbReference type="ChEBI" id="CHEBI:57287"/>
        <dbReference type="ChEBI" id="CHEBI:62620"/>
    </reaction>
    <physiologicalReaction direction="left-to-right" evidence="16">
        <dbReference type="Rhea" id="RHEA:40116"/>
    </physiologicalReaction>
</comment>
<sequence>MVSKVLDVPRLLHFIKKGQGFDRIMHKIKILSVGDGKCLAQLKVDDDHINPMGGLHGGMSATLLDCVSSYALMSKDGPTFRHVSVDIYLNYLKTAKINDDLLIDASVVKRGDQLAFLQAEIKNKTTGDVLVKCANTKSIYSYTTED</sequence>
<comment type="catalytic activity">
    <reaction evidence="15">
        <text>dodecanoyl-CoA + H2O = dodecanoate + CoA + H(+)</text>
        <dbReference type="Rhea" id="RHEA:30135"/>
        <dbReference type="ChEBI" id="CHEBI:15377"/>
        <dbReference type="ChEBI" id="CHEBI:15378"/>
        <dbReference type="ChEBI" id="CHEBI:18262"/>
        <dbReference type="ChEBI" id="CHEBI:57287"/>
        <dbReference type="ChEBI" id="CHEBI:57375"/>
    </reaction>
    <physiologicalReaction direction="left-to-right" evidence="15">
        <dbReference type="Rhea" id="RHEA:30136"/>
    </physiologicalReaction>
</comment>
<dbReference type="STRING" id="1661398.A0A482VHB1"/>
<evidence type="ECO:0000256" key="13">
    <source>
        <dbReference type="ARBA" id="ARBA00047588"/>
    </source>
</evidence>
<comment type="catalytic activity">
    <reaction evidence="17">
        <text>a fatty acyl-CoA + H2O = a fatty acid + CoA + H(+)</text>
        <dbReference type="Rhea" id="RHEA:16781"/>
        <dbReference type="ChEBI" id="CHEBI:15377"/>
        <dbReference type="ChEBI" id="CHEBI:15378"/>
        <dbReference type="ChEBI" id="CHEBI:28868"/>
        <dbReference type="ChEBI" id="CHEBI:57287"/>
        <dbReference type="ChEBI" id="CHEBI:77636"/>
    </reaction>
    <physiologicalReaction direction="left-to-right" evidence="17">
        <dbReference type="Rhea" id="RHEA:16782"/>
    </physiologicalReaction>
</comment>
<keyword evidence="10" id="KW-0496">Mitochondrion</keyword>
<feature type="non-terminal residue" evidence="25">
    <location>
        <position position="146"/>
    </location>
</feature>
<dbReference type="Pfam" id="PF03061">
    <property type="entry name" value="4HBT"/>
    <property type="match status" value="1"/>
</dbReference>
<protein>
    <recommendedName>
        <fullName evidence="20">Acyl-coenzyme A thioesterase 13</fullName>
    </recommendedName>
    <alternativeName>
        <fullName evidence="22">Hotdog-fold thioesterase superfamily member 2</fullName>
    </alternativeName>
    <alternativeName>
        <fullName evidence="21">Palmitoyl-CoA hydrolase</fullName>
    </alternativeName>
    <alternativeName>
        <fullName evidence="23">Thioesterase superfamily member 2</fullName>
    </alternativeName>
</protein>
<dbReference type="InterPro" id="IPR006683">
    <property type="entry name" value="Thioestr_dom"/>
</dbReference>
<evidence type="ECO:0000256" key="3">
    <source>
        <dbReference type="ARBA" id="ARBA00004186"/>
    </source>
</evidence>
<evidence type="ECO:0000256" key="7">
    <source>
        <dbReference type="ARBA" id="ARBA00022801"/>
    </source>
</evidence>
<comment type="function">
    <text evidence="18">Catalyzes the hydrolysis of acyl-CoAs into free fatty acids and coenzyme A (CoASH), regulating their respective intracellular levels. Has acyl-CoA thioesterase activity towards medium (C12) and long-chain (C18) fatty acyl-CoA substrates. Can also hydrolyze 3-hydroxyphenylacetyl-CoA and 3,4-dihydroxyphenylacetyl-CoA (in vitro). May play a role in controlling adaptive thermogenesis.</text>
</comment>
<dbReference type="GO" id="GO:0005819">
    <property type="term" value="C:spindle"/>
    <property type="evidence" value="ECO:0007669"/>
    <property type="project" value="UniProtKB-SubCell"/>
</dbReference>
<evidence type="ECO:0000256" key="8">
    <source>
        <dbReference type="ARBA" id="ARBA00022990"/>
    </source>
</evidence>
<evidence type="ECO:0000256" key="6">
    <source>
        <dbReference type="ARBA" id="ARBA00022490"/>
    </source>
</evidence>
<evidence type="ECO:0000256" key="23">
    <source>
        <dbReference type="ARBA" id="ARBA00083956"/>
    </source>
</evidence>
<comment type="catalytic activity">
    <reaction evidence="13">
        <text>octanoyl-CoA + H2O = octanoate + CoA + H(+)</text>
        <dbReference type="Rhea" id="RHEA:30143"/>
        <dbReference type="ChEBI" id="CHEBI:15377"/>
        <dbReference type="ChEBI" id="CHEBI:15378"/>
        <dbReference type="ChEBI" id="CHEBI:25646"/>
        <dbReference type="ChEBI" id="CHEBI:57287"/>
        <dbReference type="ChEBI" id="CHEBI:57386"/>
    </reaction>
    <physiologicalReaction direction="left-to-right" evidence="13">
        <dbReference type="Rhea" id="RHEA:30144"/>
    </physiologicalReaction>
</comment>
<evidence type="ECO:0000256" key="17">
    <source>
        <dbReference type="ARBA" id="ARBA00052976"/>
    </source>
</evidence>
<dbReference type="OrthoDB" id="46529at2759"/>
<evidence type="ECO:0000256" key="11">
    <source>
        <dbReference type="ARBA" id="ARBA00023212"/>
    </source>
</evidence>
<dbReference type="GO" id="GO:0006629">
    <property type="term" value="P:lipid metabolic process"/>
    <property type="evidence" value="ECO:0007669"/>
    <property type="project" value="UniProtKB-KW"/>
</dbReference>
<proteinExistence type="inferred from homology"/>
<feature type="domain" description="Thioesterase" evidence="24">
    <location>
        <begin position="52"/>
        <end position="127"/>
    </location>
</feature>
<dbReference type="SUPFAM" id="SSF54637">
    <property type="entry name" value="Thioesterase/thiol ester dehydrase-isomerase"/>
    <property type="match status" value="1"/>
</dbReference>
<keyword evidence="8" id="KW-0007">Acetylation</keyword>
<dbReference type="Proteomes" id="UP000292052">
    <property type="component" value="Unassembled WGS sequence"/>
</dbReference>
<evidence type="ECO:0000256" key="2">
    <source>
        <dbReference type="ARBA" id="ARBA00004173"/>
    </source>
</evidence>
<dbReference type="InterPro" id="IPR003736">
    <property type="entry name" value="PAAI_dom"/>
</dbReference>
<evidence type="ECO:0000256" key="19">
    <source>
        <dbReference type="ARBA" id="ARBA00064709"/>
    </source>
</evidence>
<dbReference type="NCBIfam" id="TIGR00369">
    <property type="entry name" value="unchar_dom_1"/>
    <property type="match status" value="1"/>
</dbReference>
<dbReference type="InterPro" id="IPR039298">
    <property type="entry name" value="ACOT13"/>
</dbReference>
<comment type="similarity">
    <text evidence="5">Belongs to the thioesterase PaaI family.</text>
</comment>
<comment type="subunit">
    <text evidence="19">Homotetramer. Interacts with PCTP.</text>
</comment>
<gene>
    <name evidence="25" type="ORF">BDFB_012268</name>
</gene>
<dbReference type="GO" id="GO:0005739">
    <property type="term" value="C:mitochondrion"/>
    <property type="evidence" value="ECO:0007669"/>
    <property type="project" value="UniProtKB-SubCell"/>
</dbReference>
<organism evidence="25 26">
    <name type="scientific">Asbolus verrucosus</name>
    <name type="common">Desert ironclad beetle</name>
    <dbReference type="NCBI Taxonomy" id="1661398"/>
    <lineage>
        <taxon>Eukaryota</taxon>
        <taxon>Metazoa</taxon>
        <taxon>Ecdysozoa</taxon>
        <taxon>Arthropoda</taxon>
        <taxon>Hexapoda</taxon>
        <taxon>Insecta</taxon>
        <taxon>Pterygota</taxon>
        <taxon>Neoptera</taxon>
        <taxon>Endopterygota</taxon>
        <taxon>Coleoptera</taxon>
        <taxon>Polyphaga</taxon>
        <taxon>Cucujiformia</taxon>
        <taxon>Tenebrionidae</taxon>
        <taxon>Pimeliinae</taxon>
        <taxon>Asbolus</taxon>
    </lineage>
</organism>
<evidence type="ECO:0000256" key="20">
    <source>
        <dbReference type="ARBA" id="ARBA00067273"/>
    </source>
</evidence>
<evidence type="ECO:0000256" key="9">
    <source>
        <dbReference type="ARBA" id="ARBA00023098"/>
    </source>
</evidence>
<evidence type="ECO:0000256" key="4">
    <source>
        <dbReference type="ARBA" id="ARBA00004514"/>
    </source>
</evidence>
<keyword evidence="11" id="KW-0206">Cytoskeleton</keyword>